<feature type="transmembrane region" description="Helical" evidence="1">
    <location>
        <begin position="12"/>
        <end position="37"/>
    </location>
</feature>
<evidence type="ECO:0000313" key="2">
    <source>
        <dbReference type="EMBL" id="ERK69637.1"/>
    </source>
</evidence>
<dbReference type="AlphaFoldDB" id="U2T4J3"/>
<accession>U2T4J3</accession>
<keyword evidence="1" id="KW-0472">Membrane</keyword>
<dbReference type="Proteomes" id="UP000016605">
    <property type="component" value="Unassembled WGS sequence"/>
</dbReference>
<dbReference type="EMBL" id="AWVQ01000645">
    <property type="protein sequence ID" value="ERK69637.1"/>
    <property type="molecule type" value="Genomic_DNA"/>
</dbReference>
<protein>
    <submittedName>
        <fullName evidence="2">Uncharacterized protein</fullName>
    </submittedName>
</protein>
<name>U2T4J3_LEIAQ</name>
<evidence type="ECO:0000256" key="1">
    <source>
        <dbReference type="SAM" id="Phobius"/>
    </source>
</evidence>
<keyword evidence="1" id="KW-0812">Transmembrane</keyword>
<feature type="non-terminal residue" evidence="2">
    <location>
        <position position="43"/>
    </location>
</feature>
<evidence type="ECO:0000313" key="3">
    <source>
        <dbReference type="Proteomes" id="UP000016605"/>
    </source>
</evidence>
<dbReference type="HOGENOM" id="CLU_3243933_0_0_11"/>
<proteinExistence type="predicted"/>
<reference evidence="2 3" key="1">
    <citation type="submission" date="2013-08" db="EMBL/GenBank/DDBJ databases">
        <authorList>
            <person name="Weinstock G."/>
            <person name="Sodergren E."/>
            <person name="Wylie T."/>
            <person name="Fulton L."/>
            <person name="Fulton R."/>
            <person name="Fronick C."/>
            <person name="O'Laughlin M."/>
            <person name="Godfrey J."/>
            <person name="Miner T."/>
            <person name="Herter B."/>
            <person name="Appelbaum E."/>
            <person name="Cordes M."/>
            <person name="Lek S."/>
            <person name="Wollam A."/>
            <person name="Pepin K.H."/>
            <person name="Palsikar V.B."/>
            <person name="Mitreva M."/>
            <person name="Wilson R.K."/>
        </authorList>
    </citation>
    <scope>NUCLEOTIDE SEQUENCE [LARGE SCALE GENOMIC DNA]</scope>
    <source>
        <strain evidence="2 3">ATCC 14665</strain>
    </source>
</reference>
<gene>
    <name evidence="2" type="ORF">N136_04041</name>
</gene>
<organism evidence="2 3">
    <name type="scientific">Leifsonia aquatica ATCC 14665</name>
    <dbReference type="NCBI Taxonomy" id="1358026"/>
    <lineage>
        <taxon>Bacteria</taxon>
        <taxon>Bacillati</taxon>
        <taxon>Actinomycetota</taxon>
        <taxon>Actinomycetes</taxon>
        <taxon>Micrococcales</taxon>
        <taxon>Microbacteriaceae</taxon>
        <taxon>Leifsonia</taxon>
    </lineage>
</organism>
<sequence length="43" mass="4259">MTTAPARAARTPAPALALTTAVAVLSLLATAAMWAGFPVVPPL</sequence>
<comment type="caution">
    <text evidence="2">The sequence shown here is derived from an EMBL/GenBank/DDBJ whole genome shotgun (WGS) entry which is preliminary data.</text>
</comment>
<keyword evidence="1" id="KW-1133">Transmembrane helix</keyword>